<accession>A0A545SWT0</accession>
<name>A0A545SWT0_9RHOB</name>
<dbReference type="RefSeq" id="WP_142853181.1">
    <property type="nucleotide sequence ID" value="NZ_FXWW01000001.1"/>
</dbReference>
<comment type="caution">
    <text evidence="2">The sequence shown here is derived from an EMBL/GenBank/DDBJ whole genome shotgun (WGS) entry which is preliminary data.</text>
</comment>
<protein>
    <submittedName>
        <fullName evidence="2">Uncharacterized protein</fullName>
    </submittedName>
</protein>
<dbReference type="AlphaFoldDB" id="A0A545SWT0"/>
<sequence>MDQEAKRRDFLAIVQTTYIAHGINTLSKGVPIRDEVRHEISGLGVKNEMCDAVRASYLIPDDLTGVDAADEYISWKLFSRESGAVDPDEQPNWITPGFEGWDR</sequence>
<gene>
    <name evidence="2" type="ORF">FIL88_07765</name>
</gene>
<reference evidence="2 3" key="1">
    <citation type="submission" date="2019-06" db="EMBL/GenBank/DDBJ databases">
        <title>A novel species of marine bacteria.</title>
        <authorList>
            <person name="Wang Y."/>
        </authorList>
    </citation>
    <scope>NUCLEOTIDE SEQUENCE [LARGE SCALE GENOMIC DNA]</scope>
    <source>
        <strain evidence="2 3">MA1-10</strain>
    </source>
</reference>
<evidence type="ECO:0000313" key="3">
    <source>
        <dbReference type="Proteomes" id="UP000315816"/>
    </source>
</evidence>
<evidence type="ECO:0000256" key="1">
    <source>
        <dbReference type="SAM" id="MobiDB-lite"/>
    </source>
</evidence>
<organism evidence="2 3">
    <name type="scientific">Aliiroseovarius halocynthiae</name>
    <dbReference type="NCBI Taxonomy" id="985055"/>
    <lineage>
        <taxon>Bacteria</taxon>
        <taxon>Pseudomonadati</taxon>
        <taxon>Pseudomonadota</taxon>
        <taxon>Alphaproteobacteria</taxon>
        <taxon>Rhodobacterales</taxon>
        <taxon>Paracoccaceae</taxon>
        <taxon>Aliiroseovarius</taxon>
    </lineage>
</organism>
<keyword evidence="3" id="KW-1185">Reference proteome</keyword>
<dbReference type="Proteomes" id="UP000315816">
    <property type="component" value="Unassembled WGS sequence"/>
</dbReference>
<evidence type="ECO:0000313" key="2">
    <source>
        <dbReference type="EMBL" id="TQV69433.1"/>
    </source>
</evidence>
<dbReference type="EMBL" id="VICH01000004">
    <property type="protein sequence ID" value="TQV69433.1"/>
    <property type="molecule type" value="Genomic_DNA"/>
</dbReference>
<feature type="region of interest" description="Disordered" evidence="1">
    <location>
        <begin position="83"/>
        <end position="103"/>
    </location>
</feature>
<proteinExistence type="predicted"/>